<dbReference type="GO" id="GO:0030424">
    <property type="term" value="C:axon"/>
    <property type="evidence" value="ECO:0007669"/>
    <property type="project" value="TreeGrafter"/>
</dbReference>
<dbReference type="GO" id="GO:0050808">
    <property type="term" value="P:synapse organization"/>
    <property type="evidence" value="ECO:0007669"/>
    <property type="project" value="TreeGrafter"/>
</dbReference>
<dbReference type="InterPro" id="IPR003599">
    <property type="entry name" value="Ig_sub"/>
</dbReference>
<dbReference type="InterPro" id="IPR013783">
    <property type="entry name" value="Ig-like_fold"/>
</dbReference>
<dbReference type="InterPro" id="IPR013098">
    <property type="entry name" value="Ig_I-set"/>
</dbReference>
<dbReference type="GO" id="GO:0043025">
    <property type="term" value="C:neuronal cell body"/>
    <property type="evidence" value="ECO:0007669"/>
    <property type="project" value="TreeGrafter"/>
</dbReference>
<dbReference type="OrthoDB" id="643377at2759"/>
<keyword evidence="7" id="KW-1185">Reference proteome</keyword>
<name>A0A3P6SZ17_LITSI</name>
<evidence type="ECO:0000256" key="2">
    <source>
        <dbReference type="ARBA" id="ARBA00023157"/>
    </source>
</evidence>
<keyword evidence="4" id="KW-0472">Membrane</keyword>
<evidence type="ECO:0000256" key="1">
    <source>
        <dbReference type="ARBA" id="ARBA00022729"/>
    </source>
</evidence>
<dbReference type="GO" id="GO:0007156">
    <property type="term" value="P:homophilic cell adhesion via plasma membrane adhesion molecules"/>
    <property type="evidence" value="ECO:0007669"/>
    <property type="project" value="TreeGrafter"/>
</dbReference>
<feature type="transmembrane region" description="Helical" evidence="4">
    <location>
        <begin position="174"/>
        <end position="197"/>
    </location>
</feature>
<dbReference type="OMA" id="MHIREIT"/>
<keyword evidence="4" id="KW-0812">Transmembrane</keyword>
<dbReference type="SMART" id="SM00409">
    <property type="entry name" value="IG"/>
    <property type="match status" value="1"/>
</dbReference>
<dbReference type="EMBL" id="UYRX01000082">
    <property type="protein sequence ID" value="VDK73040.1"/>
    <property type="molecule type" value="Genomic_DNA"/>
</dbReference>
<dbReference type="GO" id="GO:0008046">
    <property type="term" value="F:axon guidance receptor activity"/>
    <property type="evidence" value="ECO:0007669"/>
    <property type="project" value="TreeGrafter"/>
</dbReference>
<dbReference type="InterPro" id="IPR050958">
    <property type="entry name" value="Cell_Adh-Cytoskel_Orgn"/>
</dbReference>
<evidence type="ECO:0000256" key="4">
    <source>
        <dbReference type="SAM" id="Phobius"/>
    </source>
</evidence>
<evidence type="ECO:0000259" key="5">
    <source>
        <dbReference type="PROSITE" id="PS50835"/>
    </source>
</evidence>
<dbReference type="PANTHER" id="PTHR45080:SF8">
    <property type="entry name" value="IG-LIKE DOMAIN-CONTAINING PROTEIN"/>
    <property type="match status" value="1"/>
</dbReference>
<dbReference type="Gene3D" id="2.60.40.10">
    <property type="entry name" value="Immunoglobulins"/>
    <property type="match status" value="1"/>
</dbReference>
<proteinExistence type="predicted"/>
<dbReference type="PANTHER" id="PTHR45080">
    <property type="entry name" value="CONTACTIN 5"/>
    <property type="match status" value="1"/>
</dbReference>
<feature type="domain" description="Ig-like" evidence="5">
    <location>
        <begin position="36"/>
        <end position="131"/>
    </location>
</feature>
<evidence type="ECO:0000256" key="3">
    <source>
        <dbReference type="ARBA" id="ARBA00023319"/>
    </source>
</evidence>
<organism evidence="6 7">
    <name type="scientific">Litomosoides sigmodontis</name>
    <name type="common">Filarial nematode worm</name>
    <dbReference type="NCBI Taxonomy" id="42156"/>
    <lineage>
        <taxon>Eukaryota</taxon>
        <taxon>Metazoa</taxon>
        <taxon>Ecdysozoa</taxon>
        <taxon>Nematoda</taxon>
        <taxon>Chromadorea</taxon>
        <taxon>Rhabditida</taxon>
        <taxon>Spirurina</taxon>
        <taxon>Spiruromorpha</taxon>
        <taxon>Filarioidea</taxon>
        <taxon>Onchocercidae</taxon>
        <taxon>Litomosoides</taxon>
    </lineage>
</organism>
<keyword evidence="4" id="KW-1133">Transmembrane helix</keyword>
<dbReference type="InterPro" id="IPR007110">
    <property type="entry name" value="Ig-like_dom"/>
</dbReference>
<dbReference type="Pfam" id="PF07679">
    <property type="entry name" value="I-set"/>
    <property type="match status" value="1"/>
</dbReference>
<accession>A0A3P6SZ17</accession>
<dbReference type="SUPFAM" id="SSF48726">
    <property type="entry name" value="Immunoglobulin"/>
    <property type="match status" value="1"/>
</dbReference>
<protein>
    <recommendedName>
        <fullName evidence="5">Ig-like domain-containing protein</fullName>
    </recommendedName>
</protein>
<gene>
    <name evidence="6" type="ORF">NLS_LOCUS1973</name>
</gene>
<keyword evidence="1" id="KW-0732">Signal</keyword>
<dbReference type="GO" id="GO:0005886">
    <property type="term" value="C:plasma membrane"/>
    <property type="evidence" value="ECO:0007669"/>
    <property type="project" value="TreeGrafter"/>
</dbReference>
<sequence length="297" mass="33802">MERKTSSAKSSRCYEPSQIRGVNWNDLSLEDFACGPVIEAPLQETVQVREGETTSLLCNVWGDPKPIVQWHKNALTHRLPYSDDDRVVVEAVPSSNGTYHQMHIRRTMLEDEATYWCEATTGFLTSTKRFDLRINLMKRLNGNGGGKLPNVKAYDVFSTFWEGSEGWEEAVLQWPLMFVIVLSAVIIFLVACILLLVHRCRIRSHSDASRINRSKKAEILKITKRTMHSTLAMTAMQFSELLQMQKSKSKLSEIDDHEASLSLRSVFWRNAHEFTGKAPLAQLDRDTSMLPLVQTSL</sequence>
<dbReference type="PROSITE" id="PS50835">
    <property type="entry name" value="IG_LIKE"/>
    <property type="match status" value="1"/>
</dbReference>
<reference evidence="6 7" key="1">
    <citation type="submission" date="2018-08" db="EMBL/GenBank/DDBJ databases">
        <authorList>
            <person name="Laetsch R D."/>
            <person name="Stevens L."/>
            <person name="Kumar S."/>
            <person name="Blaxter L. M."/>
        </authorList>
    </citation>
    <scope>NUCLEOTIDE SEQUENCE [LARGE SCALE GENOMIC DNA]</scope>
</reference>
<evidence type="ECO:0000313" key="7">
    <source>
        <dbReference type="Proteomes" id="UP000277928"/>
    </source>
</evidence>
<keyword evidence="2" id="KW-1015">Disulfide bond</keyword>
<dbReference type="AlphaFoldDB" id="A0A3P6SZ17"/>
<evidence type="ECO:0000313" key="6">
    <source>
        <dbReference type="EMBL" id="VDK73040.1"/>
    </source>
</evidence>
<keyword evidence="3" id="KW-0393">Immunoglobulin domain</keyword>
<dbReference type="STRING" id="42156.A0A3P6SZ17"/>
<dbReference type="InterPro" id="IPR036179">
    <property type="entry name" value="Ig-like_dom_sf"/>
</dbReference>
<dbReference type="Proteomes" id="UP000277928">
    <property type="component" value="Unassembled WGS sequence"/>
</dbReference>